<evidence type="ECO:0000256" key="7">
    <source>
        <dbReference type="SAM" id="Phobius"/>
    </source>
</evidence>
<feature type="region of interest" description="Disordered" evidence="6">
    <location>
        <begin position="279"/>
        <end position="298"/>
    </location>
</feature>
<feature type="transmembrane region" description="Helical" evidence="7">
    <location>
        <begin position="12"/>
        <end position="33"/>
    </location>
</feature>
<evidence type="ECO:0000256" key="1">
    <source>
        <dbReference type="ARBA" id="ARBA00004141"/>
    </source>
</evidence>
<dbReference type="AlphaFoldDB" id="S8BFV0"/>
<reference evidence="9 10" key="1">
    <citation type="journal article" date="2013" name="PLoS ONE">
        <title>Genomic and secretomic analyses reveal unique features of the lignocellulolytic enzyme system of Penicillium decumbens.</title>
        <authorList>
            <person name="Liu G."/>
            <person name="Zhang L."/>
            <person name="Wei X."/>
            <person name="Zou G."/>
            <person name="Qin Y."/>
            <person name="Ma L."/>
            <person name="Li J."/>
            <person name="Zheng H."/>
            <person name="Wang S."/>
            <person name="Wang C."/>
            <person name="Xun L."/>
            <person name="Zhao G.-P."/>
            <person name="Zhou Z."/>
            <person name="Qu Y."/>
        </authorList>
    </citation>
    <scope>NUCLEOTIDE SEQUENCE [LARGE SCALE GENOMIC DNA]</scope>
    <source>
        <strain evidence="10">114-2 / CGMCC 5302</strain>
    </source>
</reference>
<dbReference type="InterPro" id="IPR049326">
    <property type="entry name" value="Rhodopsin_dom_fungi"/>
</dbReference>
<feature type="compositionally biased region" description="Polar residues" evidence="6">
    <location>
        <begin position="279"/>
        <end position="296"/>
    </location>
</feature>
<feature type="transmembrane region" description="Helical" evidence="7">
    <location>
        <begin position="201"/>
        <end position="221"/>
    </location>
</feature>
<keyword evidence="3 7" id="KW-1133">Transmembrane helix</keyword>
<dbReference type="EMBL" id="KB644415">
    <property type="protein sequence ID" value="EPS33987.1"/>
    <property type="molecule type" value="Genomic_DNA"/>
</dbReference>
<protein>
    <recommendedName>
        <fullName evidence="8">Rhodopsin domain-containing protein</fullName>
    </recommendedName>
</protein>
<keyword evidence="2 7" id="KW-0812">Transmembrane</keyword>
<organism evidence="9 10">
    <name type="scientific">Penicillium oxalicum (strain 114-2 / CGMCC 5302)</name>
    <name type="common">Penicillium decumbens</name>
    <dbReference type="NCBI Taxonomy" id="933388"/>
    <lineage>
        <taxon>Eukaryota</taxon>
        <taxon>Fungi</taxon>
        <taxon>Dikarya</taxon>
        <taxon>Ascomycota</taxon>
        <taxon>Pezizomycotina</taxon>
        <taxon>Eurotiomycetes</taxon>
        <taxon>Eurotiomycetidae</taxon>
        <taxon>Eurotiales</taxon>
        <taxon>Aspergillaceae</taxon>
        <taxon>Penicillium</taxon>
    </lineage>
</organism>
<evidence type="ECO:0000256" key="6">
    <source>
        <dbReference type="SAM" id="MobiDB-lite"/>
    </source>
</evidence>
<name>S8BFV0_PENO1</name>
<evidence type="ECO:0000256" key="4">
    <source>
        <dbReference type="ARBA" id="ARBA00023136"/>
    </source>
</evidence>
<feature type="domain" description="Rhodopsin" evidence="8">
    <location>
        <begin position="29"/>
        <end position="265"/>
    </location>
</feature>
<comment type="similarity">
    <text evidence="5">Belongs to the SAT4 family.</text>
</comment>
<dbReference type="InterPro" id="IPR052337">
    <property type="entry name" value="SAT4-like"/>
</dbReference>
<dbReference type="PANTHER" id="PTHR33048:SF132">
    <property type="entry name" value="MEMBRANE PROTEIN, PUTATIVE (AFU_ORTHOLOGUE AFUA_6G07820)-RELATED"/>
    <property type="match status" value="1"/>
</dbReference>
<proteinExistence type="inferred from homology"/>
<feature type="transmembrane region" description="Helical" evidence="7">
    <location>
        <begin position="165"/>
        <end position="189"/>
    </location>
</feature>
<dbReference type="eggNOG" id="ENOG502S025">
    <property type="taxonomic scope" value="Eukaryota"/>
</dbReference>
<comment type="subcellular location">
    <subcellularLocation>
        <location evidence="1">Membrane</location>
        <topology evidence="1">Multi-pass membrane protein</topology>
    </subcellularLocation>
</comment>
<dbReference type="OrthoDB" id="444631at2759"/>
<dbReference type="PANTHER" id="PTHR33048">
    <property type="entry name" value="PTH11-LIKE INTEGRAL MEMBRANE PROTEIN (AFU_ORTHOLOGUE AFUA_5G11245)"/>
    <property type="match status" value="1"/>
</dbReference>
<evidence type="ECO:0000256" key="3">
    <source>
        <dbReference type="ARBA" id="ARBA00022989"/>
    </source>
</evidence>
<evidence type="ECO:0000313" key="9">
    <source>
        <dbReference type="EMBL" id="EPS33987.1"/>
    </source>
</evidence>
<keyword evidence="10" id="KW-1185">Reference proteome</keyword>
<dbReference type="GO" id="GO:0016020">
    <property type="term" value="C:membrane"/>
    <property type="evidence" value="ECO:0007669"/>
    <property type="project" value="UniProtKB-SubCell"/>
</dbReference>
<evidence type="ECO:0000259" key="8">
    <source>
        <dbReference type="Pfam" id="PF20684"/>
    </source>
</evidence>
<dbReference type="STRING" id="933388.S8BFV0"/>
<evidence type="ECO:0000256" key="2">
    <source>
        <dbReference type="ARBA" id="ARBA00022692"/>
    </source>
</evidence>
<accession>S8BFV0</accession>
<dbReference type="PhylomeDB" id="S8BFV0"/>
<evidence type="ECO:0000313" key="10">
    <source>
        <dbReference type="Proteomes" id="UP000019376"/>
    </source>
</evidence>
<feature type="transmembrane region" description="Helical" evidence="7">
    <location>
        <begin position="84"/>
        <end position="102"/>
    </location>
</feature>
<keyword evidence="4 7" id="KW-0472">Membrane</keyword>
<feature type="transmembrane region" description="Helical" evidence="7">
    <location>
        <begin position="122"/>
        <end position="145"/>
    </location>
</feature>
<dbReference type="Proteomes" id="UP000019376">
    <property type="component" value="Unassembled WGS sequence"/>
</dbReference>
<gene>
    <name evidence="9" type="ORF">PDE_08949</name>
</gene>
<dbReference type="HOGENOM" id="CLU_028200_0_4_1"/>
<feature type="transmembrane region" description="Helical" evidence="7">
    <location>
        <begin position="45"/>
        <end position="64"/>
    </location>
</feature>
<evidence type="ECO:0000256" key="5">
    <source>
        <dbReference type="ARBA" id="ARBA00038359"/>
    </source>
</evidence>
<dbReference type="Pfam" id="PF20684">
    <property type="entry name" value="Fung_rhodopsin"/>
    <property type="match status" value="1"/>
</dbReference>
<sequence length="386" mass="43226">MTVLSTSRGRSALAISTVFTCLATALTFVRIYTRAFWAKKIGSDDYMVLAALACSWIFFGLFVGEVYHGMGEHYEKIPQETFKTQMLCFWASVPLYQSTLVLTKISIILQYRRVFPMSSMRLACNILLGFLYVFGLWAVVSAWAMCVPLRKFWDPTAPGFCFDKNALWFSNSALHILTDFLILVWPMPVLKSLQLPKRQRFALMAIFALGIFVTITSVLRLRSLHLITISTDPTYDNVGAAEWSAIECNVAIMCASLPSTRAFFSKLLPRVFSNGSAASRSKITRPSRTGRSQLTGTEMGHSHIQSSVIADLNERDYDLKKLRLSLPSFHGSGESDDTNQMDYEKSNLAGIKITTTLVTQELSLGHPCDNDLETGSTRKLVRKESL</sequence>